<reference evidence="2 3" key="1">
    <citation type="submission" date="2020-08" db="EMBL/GenBank/DDBJ databases">
        <title>Genome sequence of Leucobacter denitrificans KACC 14055T.</title>
        <authorList>
            <person name="Hyun D.-W."/>
            <person name="Bae J.-W."/>
        </authorList>
    </citation>
    <scope>NUCLEOTIDE SEQUENCE [LARGE SCALE GENOMIC DNA]</scope>
    <source>
        <strain evidence="2 3">KACC 14055</strain>
    </source>
</reference>
<sequence>MNDTAVPTPADLLIHSAKLWSDGSYLPHSVLVAKDGAIVALGGDELRDAYDAARVIDAGGGLVTPSFVDSHVHMTQGGIEQLRCDLTECTSAEEVYAEIKAYAAANPDAEWILGGGWRMPQFPGGKPTKEALDELVPDRPAYLINADHHGAWANSLALEAAGITADTPDPEDGRIERDADGNPMGTLQEGAADLVGRVLPEVTDEEIRAGQIAGEKYLFSFGVTGWQEAILGDFLGYEDFTPMFRRLIDEGEIQGRVTGALWVSRGFEGMTIPEFVADLERRREEFGGRGLTINTAKIMVDGVAENETAAMEEPYLKACTCGDSGSGEGNTGLAYFSREELLEVVPLLNERGFNVHFHTIGDRAARYALDAVEQVPAETRAKMRNHIAHIQVVNPEDVGRFAPLNVTANMQALWASYDAQMLDLTVPIMGDERMKWQYLFRSLEKAGTTLACGSDWPVSTPDPWQAIHVAVNRRTPGVTDLPQLLPEEALSLESMLTAYTRGSHELIGIPGGVLEVGEACDLAIADRDPFTADPADIYRTTNVATVLAGEVVYEA</sequence>
<proteinExistence type="predicted"/>
<dbReference type="InterPro" id="IPR013108">
    <property type="entry name" value="Amidohydro_3"/>
</dbReference>
<dbReference type="SUPFAM" id="SSF51556">
    <property type="entry name" value="Metallo-dependent hydrolases"/>
    <property type="match status" value="1"/>
</dbReference>
<evidence type="ECO:0000259" key="1">
    <source>
        <dbReference type="Pfam" id="PF07969"/>
    </source>
</evidence>
<name>A0A7G9S7E5_9MICO</name>
<dbReference type="Pfam" id="PF07969">
    <property type="entry name" value="Amidohydro_3"/>
    <property type="match status" value="1"/>
</dbReference>
<accession>A0A7G9S7E5</accession>
<organism evidence="2 3">
    <name type="scientific">Leucobacter denitrificans</name>
    <dbReference type="NCBI Taxonomy" id="683042"/>
    <lineage>
        <taxon>Bacteria</taxon>
        <taxon>Bacillati</taxon>
        <taxon>Actinomycetota</taxon>
        <taxon>Actinomycetes</taxon>
        <taxon>Micrococcales</taxon>
        <taxon>Microbacteriaceae</taxon>
        <taxon>Leucobacter</taxon>
    </lineage>
</organism>
<protein>
    <submittedName>
        <fullName evidence="2">Amidohydrolase</fullName>
    </submittedName>
</protein>
<dbReference type="Gene3D" id="2.30.40.10">
    <property type="entry name" value="Urease, subunit C, domain 1"/>
    <property type="match status" value="1"/>
</dbReference>
<dbReference type="KEGG" id="ldn:H9L06_05700"/>
<dbReference type="InterPro" id="IPR033932">
    <property type="entry name" value="YtcJ-like"/>
</dbReference>
<dbReference type="InterPro" id="IPR011059">
    <property type="entry name" value="Metal-dep_hydrolase_composite"/>
</dbReference>
<evidence type="ECO:0000313" key="2">
    <source>
        <dbReference type="EMBL" id="QNN63770.1"/>
    </source>
</evidence>
<dbReference type="PANTHER" id="PTHR22642:SF2">
    <property type="entry name" value="PROTEIN LONG AFTER FAR-RED 3"/>
    <property type="match status" value="1"/>
</dbReference>
<dbReference type="SUPFAM" id="SSF51338">
    <property type="entry name" value="Composite domain of metallo-dependent hydrolases"/>
    <property type="match status" value="1"/>
</dbReference>
<dbReference type="RefSeq" id="WP_187556227.1">
    <property type="nucleotide sequence ID" value="NZ_CP060716.1"/>
</dbReference>
<dbReference type="Gene3D" id="3.10.310.70">
    <property type="match status" value="1"/>
</dbReference>
<dbReference type="InterPro" id="IPR032466">
    <property type="entry name" value="Metal_Hydrolase"/>
</dbReference>
<gene>
    <name evidence="2" type="ORF">H9L06_05700</name>
</gene>
<dbReference type="PANTHER" id="PTHR22642">
    <property type="entry name" value="IMIDAZOLONEPROPIONASE"/>
    <property type="match status" value="1"/>
</dbReference>
<evidence type="ECO:0000313" key="3">
    <source>
        <dbReference type="Proteomes" id="UP000515934"/>
    </source>
</evidence>
<dbReference type="EMBL" id="CP060716">
    <property type="protein sequence ID" value="QNN63770.1"/>
    <property type="molecule type" value="Genomic_DNA"/>
</dbReference>
<dbReference type="CDD" id="cd01300">
    <property type="entry name" value="YtcJ_like"/>
    <property type="match status" value="1"/>
</dbReference>
<dbReference type="Gene3D" id="3.20.20.140">
    <property type="entry name" value="Metal-dependent hydrolases"/>
    <property type="match status" value="1"/>
</dbReference>
<dbReference type="AlphaFoldDB" id="A0A7G9S7E5"/>
<dbReference type="Proteomes" id="UP000515934">
    <property type="component" value="Chromosome"/>
</dbReference>
<keyword evidence="3" id="KW-1185">Reference proteome</keyword>
<feature type="domain" description="Amidohydrolase 3" evidence="1">
    <location>
        <begin position="54"/>
        <end position="553"/>
    </location>
</feature>
<keyword evidence="2" id="KW-0378">Hydrolase</keyword>
<dbReference type="GO" id="GO:0016810">
    <property type="term" value="F:hydrolase activity, acting on carbon-nitrogen (but not peptide) bonds"/>
    <property type="evidence" value="ECO:0007669"/>
    <property type="project" value="InterPro"/>
</dbReference>